<dbReference type="EMBL" id="KN846958">
    <property type="protein sequence ID" value="KIW68110.1"/>
    <property type="molecule type" value="Genomic_DNA"/>
</dbReference>
<protein>
    <submittedName>
        <fullName evidence="2">Uncharacterized protein</fullName>
    </submittedName>
</protein>
<dbReference type="HOGENOM" id="CLU_1288754_0_0_1"/>
<dbReference type="AlphaFoldDB" id="A0A0D2FND9"/>
<sequence>MSGLNPGFTTKNTTDAGASSAMKSTDQTDGIFEDVSSDIKAKQQGSVLGGNLQGGLLDRVGGSTGGPSALGYDAKHGSSVTGTAETKAHDLYEDARQGAQGAGDSASHHLQDLKGAAAQYTESAKATAGNIGISAQNAAGQSGGGGGGGSLLDTVRDKVSGVFGGGHISTESRQASAFDAGASSAIKSTDLTDGIHEDASKGIESVTGATARRD</sequence>
<organism evidence="2 3">
    <name type="scientific">Phialophora macrospora</name>
    <dbReference type="NCBI Taxonomy" id="1851006"/>
    <lineage>
        <taxon>Eukaryota</taxon>
        <taxon>Fungi</taxon>
        <taxon>Dikarya</taxon>
        <taxon>Ascomycota</taxon>
        <taxon>Pezizomycotina</taxon>
        <taxon>Eurotiomycetes</taxon>
        <taxon>Chaetothyriomycetidae</taxon>
        <taxon>Chaetothyriales</taxon>
        <taxon>Herpotrichiellaceae</taxon>
        <taxon>Phialophora</taxon>
    </lineage>
</organism>
<keyword evidence="3" id="KW-1185">Reference proteome</keyword>
<dbReference type="Proteomes" id="UP000054266">
    <property type="component" value="Unassembled WGS sequence"/>
</dbReference>
<feature type="region of interest" description="Disordered" evidence="1">
    <location>
        <begin position="1"/>
        <end position="29"/>
    </location>
</feature>
<evidence type="ECO:0000256" key="1">
    <source>
        <dbReference type="SAM" id="MobiDB-lite"/>
    </source>
</evidence>
<evidence type="ECO:0000313" key="2">
    <source>
        <dbReference type="EMBL" id="KIW68110.1"/>
    </source>
</evidence>
<accession>A0A0D2FND9</accession>
<proteinExistence type="predicted"/>
<reference evidence="2 3" key="1">
    <citation type="submission" date="2015-01" db="EMBL/GenBank/DDBJ databases">
        <title>The Genome Sequence of Capronia semiimmersa CBS27337.</title>
        <authorList>
            <consortium name="The Broad Institute Genomics Platform"/>
            <person name="Cuomo C."/>
            <person name="de Hoog S."/>
            <person name="Gorbushina A."/>
            <person name="Stielow B."/>
            <person name="Teixiera M."/>
            <person name="Abouelleil A."/>
            <person name="Chapman S.B."/>
            <person name="Priest M."/>
            <person name="Young S.K."/>
            <person name="Wortman J."/>
            <person name="Nusbaum C."/>
            <person name="Birren B."/>
        </authorList>
    </citation>
    <scope>NUCLEOTIDE SEQUENCE [LARGE SCALE GENOMIC DNA]</scope>
    <source>
        <strain evidence="2 3">CBS 27337</strain>
    </source>
</reference>
<feature type="region of interest" description="Disordered" evidence="1">
    <location>
        <begin position="194"/>
        <end position="214"/>
    </location>
</feature>
<evidence type="ECO:0000313" key="3">
    <source>
        <dbReference type="Proteomes" id="UP000054266"/>
    </source>
</evidence>
<name>A0A0D2FND9_9EURO</name>
<gene>
    <name evidence="2" type="ORF">PV04_04077</name>
</gene>
<feature type="compositionally biased region" description="Polar residues" evidence="1">
    <location>
        <begin position="7"/>
        <end position="28"/>
    </location>
</feature>